<dbReference type="Pfam" id="PF13439">
    <property type="entry name" value="Glyco_transf_4"/>
    <property type="match status" value="1"/>
</dbReference>
<keyword evidence="1" id="KW-0328">Glycosyltransferase</keyword>
<accession>A0A150XVF5</accession>
<dbReference type="Proteomes" id="UP000075615">
    <property type="component" value="Unassembled WGS sequence"/>
</dbReference>
<protein>
    <recommendedName>
        <fullName evidence="7">Glycosyltransferase subfamily 4-like N-terminal domain-containing protein</fullName>
    </recommendedName>
</protein>
<evidence type="ECO:0000313" key="5">
    <source>
        <dbReference type="EMBL" id="KYG82614.1"/>
    </source>
</evidence>
<dbReference type="InterPro" id="IPR001296">
    <property type="entry name" value="Glyco_trans_1"/>
</dbReference>
<name>A0A150XVF5_9BACT</name>
<evidence type="ECO:0000256" key="1">
    <source>
        <dbReference type="ARBA" id="ARBA00022676"/>
    </source>
</evidence>
<organism evidence="5 6">
    <name type="scientific">Roseivirga echinicomitans</name>
    <dbReference type="NCBI Taxonomy" id="296218"/>
    <lineage>
        <taxon>Bacteria</taxon>
        <taxon>Pseudomonadati</taxon>
        <taxon>Bacteroidota</taxon>
        <taxon>Cytophagia</taxon>
        <taxon>Cytophagales</taxon>
        <taxon>Roseivirgaceae</taxon>
        <taxon>Roseivirga</taxon>
    </lineage>
</organism>
<dbReference type="SUPFAM" id="SSF53756">
    <property type="entry name" value="UDP-Glycosyltransferase/glycogen phosphorylase"/>
    <property type="match status" value="1"/>
</dbReference>
<dbReference type="Pfam" id="PF00534">
    <property type="entry name" value="Glycos_transf_1"/>
    <property type="match status" value="1"/>
</dbReference>
<evidence type="ECO:0000313" key="6">
    <source>
        <dbReference type="Proteomes" id="UP000075615"/>
    </source>
</evidence>
<dbReference type="GO" id="GO:0016757">
    <property type="term" value="F:glycosyltransferase activity"/>
    <property type="evidence" value="ECO:0007669"/>
    <property type="project" value="UniProtKB-KW"/>
</dbReference>
<dbReference type="EMBL" id="LRDB01000003">
    <property type="protein sequence ID" value="KYG82614.1"/>
    <property type="molecule type" value="Genomic_DNA"/>
</dbReference>
<sequence>MGKNILALTTKEIANDNRVINYTNALASHGHQVSLICPDSRKQTTTHYQFSTVYISLFAQRLPSFFVFNLFKTMEFIFRSVFRAKKIKCEVIHANDLQGLVVASLIKRLAHKDAAIVYDAHEYETEANGIKGFRKKIYQFLERKLIKEVSGVITVSDTIANEYVRLYGIEQPTVLLNVPKITRDTGKKYNLFREKLEIRPDQRIFLYQGYLMPGRGVEILLKTFSKLDSDKNVIVFMGKGKLKELIDDYREQGNIYFHDFVDPNEFLNYTSSADVGISFIQDISLSDRYCLPNKLFEYISCGLPVICSNLPEMKKLVETNKVGVVASENTEEGFKNAVDLMNSKDLDFFKANTSATSAKYSWLLQEEKLIQLYNRL</sequence>
<dbReference type="PANTHER" id="PTHR12526:SF629">
    <property type="entry name" value="TEICHURONIC ACID BIOSYNTHESIS GLYCOSYLTRANSFERASE TUAH-RELATED"/>
    <property type="match status" value="1"/>
</dbReference>
<dbReference type="InterPro" id="IPR028098">
    <property type="entry name" value="Glyco_trans_4-like_N"/>
</dbReference>
<dbReference type="STRING" id="296218.AWN68_15305"/>
<comment type="caution">
    <text evidence="5">The sequence shown here is derived from an EMBL/GenBank/DDBJ whole genome shotgun (WGS) entry which is preliminary data.</text>
</comment>
<dbReference type="PANTHER" id="PTHR12526">
    <property type="entry name" value="GLYCOSYLTRANSFERASE"/>
    <property type="match status" value="1"/>
</dbReference>
<dbReference type="RefSeq" id="WP_068412816.1">
    <property type="nucleotide sequence ID" value="NZ_LRDB01000003.1"/>
</dbReference>
<dbReference type="OrthoDB" id="9813214at2"/>
<gene>
    <name evidence="5" type="ORF">AWN68_15305</name>
</gene>
<feature type="domain" description="Glycosyltransferase subfamily 4-like N-terminal" evidence="4">
    <location>
        <begin position="18"/>
        <end position="171"/>
    </location>
</feature>
<evidence type="ECO:0000259" key="4">
    <source>
        <dbReference type="Pfam" id="PF13439"/>
    </source>
</evidence>
<evidence type="ECO:0008006" key="7">
    <source>
        <dbReference type="Google" id="ProtNLM"/>
    </source>
</evidence>
<evidence type="ECO:0000259" key="3">
    <source>
        <dbReference type="Pfam" id="PF00534"/>
    </source>
</evidence>
<dbReference type="CDD" id="cd03801">
    <property type="entry name" value="GT4_PimA-like"/>
    <property type="match status" value="1"/>
</dbReference>
<evidence type="ECO:0000256" key="2">
    <source>
        <dbReference type="ARBA" id="ARBA00022679"/>
    </source>
</evidence>
<reference evidence="5 6" key="1">
    <citation type="submission" date="2016-01" db="EMBL/GenBank/DDBJ databases">
        <title>Genome sequencing of Roseivirga echinicomitans KMM 6058.</title>
        <authorList>
            <person name="Selvaratnam C."/>
            <person name="Thevarajoo S."/>
            <person name="Goh K.M."/>
            <person name="Ee R."/>
            <person name="Chan K.-G."/>
            <person name="Chong C.S."/>
        </authorList>
    </citation>
    <scope>NUCLEOTIDE SEQUENCE [LARGE SCALE GENOMIC DNA]</scope>
    <source>
        <strain evidence="5 6">KMM 6058</strain>
    </source>
</reference>
<keyword evidence="2" id="KW-0808">Transferase</keyword>
<dbReference type="Gene3D" id="3.40.50.2000">
    <property type="entry name" value="Glycogen Phosphorylase B"/>
    <property type="match status" value="2"/>
</dbReference>
<feature type="domain" description="Glycosyl transferase family 1" evidence="3">
    <location>
        <begin position="192"/>
        <end position="341"/>
    </location>
</feature>
<dbReference type="AlphaFoldDB" id="A0A150XVF5"/>
<proteinExistence type="predicted"/>
<keyword evidence="6" id="KW-1185">Reference proteome</keyword>